<keyword evidence="3 7" id="KW-0560">Oxidoreductase</keyword>
<proteinExistence type="inferred from homology"/>
<keyword evidence="10" id="KW-1185">Reference proteome</keyword>
<keyword evidence="4 6" id="KW-0408">Iron</keyword>
<gene>
    <name evidence="9" type="ORF">F53441_13015</name>
</gene>
<evidence type="ECO:0000256" key="4">
    <source>
        <dbReference type="ARBA" id="ARBA00023004"/>
    </source>
</evidence>
<evidence type="ECO:0000256" key="3">
    <source>
        <dbReference type="ARBA" id="ARBA00023002"/>
    </source>
</evidence>
<keyword evidence="8" id="KW-1133">Transmembrane helix</keyword>
<dbReference type="PROSITE" id="PS00086">
    <property type="entry name" value="CYTOCHROME_P450"/>
    <property type="match status" value="1"/>
</dbReference>
<organism evidence="9 10">
    <name type="scientific">Fusarium austroafricanum</name>
    <dbReference type="NCBI Taxonomy" id="2364996"/>
    <lineage>
        <taxon>Eukaryota</taxon>
        <taxon>Fungi</taxon>
        <taxon>Dikarya</taxon>
        <taxon>Ascomycota</taxon>
        <taxon>Pezizomycotina</taxon>
        <taxon>Sordariomycetes</taxon>
        <taxon>Hypocreomycetidae</taxon>
        <taxon>Hypocreales</taxon>
        <taxon>Nectriaceae</taxon>
        <taxon>Fusarium</taxon>
        <taxon>Fusarium concolor species complex</taxon>
    </lineage>
</organism>
<keyword evidence="5 7" id="KW-0503">Monooxygenase</keyword>
<name>A0A8H4NMN5_9HYPO</name>
<keyword evidence="8" id="KW-0472">Membrane</keyword>
<dbReference type="InterPro" id="IPR036396">
    <property type="entry name" value="Cyt_P450_sf"/>
</dbReference>
<dbReference type="GO" id="GO:0016705">
    <property type="term" value="F:oxidoreductase activity, acting on paired donors, with incorporation or reduction of molecular oxygen"/>
    <property type="evidence" value="ECO:0007669"/>
    <property type="project" value="InterPro"/>
</dbReference>
<dbReference type="InterPro" id="IPR002401">
    <property type="entry name" value="Cyt_P450_E_grp-I"/>
</dbReference>
<keyword evidence="2 6" id="KW-0479">Metal-binding</keyword>
<evidence type="ECO:0000256" key="8">
    <source>
        <dbReference type="SAM" id="Phobius"/>
    </source>
</evidence>
<comment type="cofactor">
    <cofactor evidence="6">
        <name>heme</name>
        <dbReference type="ChEBI" id="CHEBI:30413"/>
    </cofactor>
</comment>
<reference evidence="9" key="1">
    <citation type="submission" date="2020-01" db="EMBL/GenBank/DDBJ databases">
        <title>Identification and distribution of gene clusters putatively required for synthesis of sphingolipid metabolism inhibitors in phylogenetically diverse species of the filamentous fungus Fusarium.</title>
        <authorList>
            <person name="Kim H.-S."/>
            <person name="Busman M."/>
            <person name="Brown D.W."/>
            <person name="Divon H."/>
            <person name="Uhlig S."/>
            <person name="Proctor R.H."/>
        </authorList>
    </citation>
    <scope>NUCLEOTIDE SEQUENCE</scope>
    <source>
        <strain evidence="9">NRRL 53441</strain>
    </source>
</reference>
<dbReference type="PANTHER" id="PTHR46300:SF2">
    <property type="entry name" value="CYTOCHROME P450 MONOOXYGENASE ALNH-RELATED"/>
    <property type="match status" value="1"/>
</dbReference>
<keyword evidence="8" id="KW-0812">Transmembrane</keyword>
<dbReference type="PANTHER" id="PTHR46300">
    <property type="entry name" value="P450, PUTATIVE (EUROFUNG)-RELATED-RELATED"/>
    <property type="match status" value="1"/>
</dbReference>
<dbReference type="GO" id="GO:0004497">
    <property type="term" value="F:monooxygenase activity"/>
    <property type="evidence" value="ECO:0007669"/>
    <property type="project" value="UniProtKB-KW"/>
</dbReference>
<dbReference type="InterPro" id="IPR050364">
    <property type="entry name" value="Cytochrome_P450_fung"/>
</dbReference>
<dbReference type="InterPro" id="IPR001128">
    <property type="entry name" value="Cyt_P450"/>
</dbReference>
<sequence length="517" mass="59617">MYFSYYEVTVIALAGFLSVYTYQTISLWRRMKGAKPPPGPRGWPIVGNAPELASSNGHLVGTFKKWTKEYGDVVQFSILGEKQVIVSSDKIAHDLMVKRGAIYSDRGTPYAAARILHLNPAIRTNDDSWRKERRLITQAVSMSANNTYLAAMEAESKITLRDLLLDPENFDNNLSRYAFGVLTRSMLGFEVETANDPFIVETRKNIDEFLRGFRPDYYPINVFPFLRFFPAWLVPSNSEMEKMRKKVYDMIVTVRERVKASVNDGTAGTSMYRHFFEHRDEYDITDDEAGYAFDSMISAGTASPHNALLTFLYLMMEYPEWQKKIQREVDQVVGPDRLPCFEDIPNLPLVRAIVKEGIRYRTIVAELGIPHRLEKDDIYKEYFFEKNTVFHAYYGAILMDQDMYPDQMLFNPDRWLDPIYPTYKEPLTIHPNLQNYTPFGYGRRACPGWDFSERTITILVAQMAWGCEIRKPLDPITNKPIEIVLLHEPTPNPKPLPFPCDIRPRSAEKVRIVSGGE</sequence>
<dbReference type="CDD" id="cd11065">
    <property type="entry name" value="CYP64-like"/>
    <property type="match status" value="1"/>
</dbReference>
<dbReference type="Pfam" id="PF00067">
    <property type="entry name" value="p450"/>
    <property type="match status" value="1"/>
</dbReference>
<evidence type="ECO:0000256" key="6">
    <source>
        <dbReference type="PIRSR" id="PIRSR602401-1"/>
    </source>
</evidence>
<evidence type="ECO:0000313" key="9">
    <source>
        <dbReference type="EMBL" id="KAF4437566.1"/>
    </source>
</evidence>
<dbReference type="OrthoDB" id="1103324at2759"/>
<keyword evidence="6 7" id="KW-0349">Heme</keyword>
<dbReference type="GO" id="GO:0005506">
    <property type="term" value="F:iron ion binding"/>
    <property type="evidence" value="ECO:0007669"/>
    <property type="project" value="InterPro"/>
</dbReference>
<dbReference type="GO" id="GO:0020037">
    <property type="term" value="F:heme binding"/>
    <property type="evidence" value="ECO:0007669"/>
    <property type="project" value="InterPro"/>
</dbReference>
<dbReference type="AlphaFoldDB" id="A0A8H4NMN5"/>
<evidence type="ECO:0000256" key="5">
    <source>
        <dbReference type="ARBA" id="ARBA00023033"/>
    </source>
</evidence>
<evidence type="ECO:0000256" key="7">
    <source>
        <dbReference type="RuleBase" id="RU000461"/>
    </source>
</evidence>
<protein>
    <submittedName>
        <fullName evidence="9">Cytochrome P450 oxidoreductase</fullName>
    </submittedName>
</protein>
<dbReference type="PRINTS" id="PR00463">
    <property type="entry name" value="EP450I"/>
</dbReference>
<dbReference type="InterPro" id="IPR017972">
    <property type="entry name" value="Cyt_P450_CS"/>
</dbReference>
<comment type="caution">
    <text evidence="9">The sequence shown here is derived from an EMBL/GenBank/DDBJ whole genome shotgun (WGS) entry which is preliminary data.</text>
</comment>
<feature type="binding site" description="axial binding residue" evidence="6">
    <location>
        <position position="446"/>
    </location>
    <ligand>
        <name>heme</name>
        <dbReference type="ChEBI" id="CHEBI:30413"/>
    </ligand>
    <ligandPart>
        <name>Fe</name>
        <dbReference type="ChEBI" id="CHEBI:18248"/>
    </ligandPart>
</feature>
<dbReference type="Proteomes" id="UP000605986">
    <property type="component" value="Unassembled WGS sequence"/>
</dbReference>
<evidence type="ECO:0000256" key="1">
    <source>
        <dbReference type="ARBA" id="ARBA00010617"/>
    </source>
</evidence>
<dbReference type="EMBL" id="JAADJG010000754">
    <property type="protein sequence ID" value="KAF4437566.1"/>
    <property type="molecule type" value="Genomic_DNA"/>
</dbReference>
<feature type="transmembrane region" description="Helical" evidence="8">
    <location>
        <begin position="6"/>
        <end position="25"/>
    </location>
</feature>
<accession>A0A8H4NMN5</accession>
<evidence type="ECO:0000256" key="2">
    <source>
        <dbReference type="ARBA" id="ARBA00022723"/>
    </source>
</evidence>
<dbReference type="Gene3D" id="1.10.630.10">
    <property type="entry name" value="Cytochrome P450"/>
    <property type="match status" value="1"/>
</dbReference>
<evidence type="ECO:0000313" key="10">
    <source>
        <dbReference type="Proteomes" id="UP000605986"/>
    </source>
</evidence>
<comment type="similarity">
    <text evidence="1 7">Belongs to the cytochrome P450 family.</text>
</comment>
<dbReference type="SUPFAM" id="SSF48264">
    <property type="entry name" value="Cytochrome P450"/>
    <property type="match status" value="1"/>
</dbReference>